<dbReference type="Gene3D" id="3.40.1190.10">
    <property type="entry name" value="Mur-like, catalytic domain"/>
    <property type="match status" value="1"/>
</dbReference>
<dbReference type="InterPro" id="IPR004101">
    <property type="entry name" value="Mur_ligase_C"/>
</dbReference>
<dbReference type="Gene3D" id="3.40.1390.10">
    <property type="entry name" value="MurE/MurF, N-terminal domain"/>
    <property type="match status" value="1"/>
</dbReference>
<keyword evidence="7 10" id="KW-0573">Peptidoglycan synthesis</keyword>
<keyword evidence="2 10" id="KW-0436">Ligase</keyword>
<evidence type="ECO:0000256" key="5">
    <source>
        <dbReference type="ARBA" id="ARBA00022840"/>
    </source>
</evidence>
<dbReference type="GO" id="GO:0047480">
    <property type="term" value="F:UDP-N-acetylmuramoyl-tripeptide-D-alanyl-D-alanine ligase activity"/>
    <property type="evidence" value="ECO:0007669"/>
    <property type="project" value="UniProtKB-EC"/>
</dbReference>
<dbReference type="PANTHER" id="PTHR43024">
    <property type="entry name" value="UDP-N-ACETYLMURAMOYL-TRIPEPTIDE--D-ALANYL-D-ALANINE LIGASE"/>
    <property type="match status" value="1"/>
</dbReference>
<dbReference type="EMBL" id="JBHSCX010000020">
    <property type="protein sequence ID" value="MFC4363615.1"/>
    <property type="molecule type" value="Genomic_DNA"/>
</dbReference>
<feature type="domain" description="Mur ligase N-terminal catalytic" evidence="12">
    <location>
        <begin position="27"/>
        <end position="62"/>
    </location>
</feature>
<dbReference type="InterPro" id="IPR051046">
    <property type="entry name" value="MurCDEF_CellWall_CoF430Synth"/>
</dbReference>
<comment type="similarity">
    <text evidence="10">Belongs to the MurCDEF family. MurF subfamily.</text>
</comment>
<evidence type="ECO:0000256" key="6">
    <source>
        <dbReference type="ARBA" id="ARBA00022960"/>
    </source>
</evidence>
<evidence type="ECO:0000313" key="15">
    <source>
        <dbReference type="EMBL" id="MFC4363615.1"/>
    </source>
</evidence>
<evidence type="ECO:0000256" key="2">
    <source>
        <dbReference type="ARBA" id="ARBA00022598"/>
    </source>
</evidence>
<dbReference type="Proteomes" id="UP001595840">
    <property type="component" value="Unassembled WGS sequence"/>
</dbReference>
<dbReference type="InterPro" id="IPR036615">
    <property type="entry name" value="Mur_ligase_C_dom_sf"/>
</dbReference>
<comment type="caution">
    <text evidence="15">The sequence shown here is derived from an EMBL/GenBank/DDBJ whole genome shotgun (WGS) entry which is preliminary data.</text>
</comment>
<protein>
    <recommendedName>
        <fullName evidence="10 11">UDP-N-acetylmuramoyl-tripeptide--D-alanyl-D-alanine ligase</fullName>
        <ecNumber evidence="10 11">6.3.2.10</ecNumber>
    </recommendedName>
    <alternativeName>
        <fullName evidence="10">D-alanyl-D-alanine-adding enzyme</fullName>
    </alternativeName>
</protein>
<keyword evidence="6 10" id="KW-0133">Cell shape</keyword>
<dbReference type="InterPro" id="IPR000713">
    <property type="entry name" value="Mur_ligase_N"/>
</dbReference>
<evidence type="ECO:0000259" key="14">
    <source>
        <dbReference type="Pfam" id="PF08245"/>
    </source>
</evidence>
<dbReference type="Gene3D" id="3.90.190.20">
    <property type="entry name" value="Mur ligase, C-terminal domain"/>
    <property type="match status" value="1"/>
</dbReference>
<keyword evidence="4 10" id="KW-0547">Nucleotide-binding</keyword>
<keyword evidence="16" id="KW-1185">Reference proteome</keyword>
<evidence type="ECO:0000259" key="12">
    <source>
        <dbReference type="Pfam" id="PF01225"/>
    </source>
</evidence>
<dbReference type="SUPFAM" id="SSF53623">
    <property type="entry name" value="MurD-like peptide ligases, catalytic domain"/>
    <property type="match status" value="1"/>
</dbReference>
<keyword evidence="8 10" id="KW-0131">Cell cycle</keyword>
<evidence type="ECO:0000256" key="7">
    <source>
        <dbReference type="ARBA" id="ARBA00022984"/>
    </source>
</evidence>
<evidence type="ECO:0000259" key="13">
    <source>
        <dbReference type="Pfam" id="PF02875"/>
    </source>
</evidence>
<evidence type="ECO:0000256" key="8">
    <source>
        <dbReference type="ARBA" id="ARBA00023306"/>
    </source>
</evidence>
<comment type="function">
    <text evidence="10 11">Involved in cell wall formation. Catalyzes the final step in the synthesis of UDP-N-acetylmuramoyl-pentapeptide, the precursor of murein.</text>
</comment>
<gene>
    <name evidence="10 15" type="primary">murF</name>
    <name evidence="15" type="ORF">ACFOX3_14970</name>
</gene>
<keyword evidence="5 10" id="KW-0067">ATP-binding</keyword>
<dbReference type="Pfam" id="PF08245">
    <property type="entry name" value="Mur_ligase_M"/>
    <property type="match status" value="1"/>
</dbReference>
<dbReference type="Pfam" id="PF02875">
    <property type="entry name" value="Mur_ligase_C"/>
    <property type="match status" value="1"/>
</dbReference>
<dbReference type="NCBIfam" id="TIGR01143">
    <property type="entry name" value="murF"/>
    <property type="match status" value="1"/>
</dbReference>
<keyword evidence="3 10" id="KW-0132">Cell division</keyword>
<sequence>MIRPLSLGELERKFGGVILGNANAQFNSVSTDSRTVGAGELFVALIGDKFDGHDYVSVVQQSNPAACVVSKAWADINKSELGSGNYWCVDDTTLALGHIAVLAREAFAGPLIAITGSCGKTTVKEMLLSIASAAFGESAVLATQGNFNNHIGVPKTLFRLLPQHQFAIIEMGASGPDEIAYLTRLASPSVAVVNNVMPAHVEGFGSVEGVAQTKSAIYQGLGQDGVAIINLDDSFAGMFVAQNQSRRRVSVAINQLGADLRADNITLLPEQSVFDLYVDGKPFHVALPVAGLHNVRNALVAAACAFAAGISVEHLLQGLSTFSAVKGRMNISKPSSAVTLIDDTYNANPGSVKAAIDALVPFEGARWLVLGDMGELGRDEILHHQEVGEYAKAAQLSGLVSVGKLSQYAAERFDSNNAFDSQQEVVTFLKDLIDSQAGHITILIKGSRSARMELIVQAITALVRTN</sequence>
<proteinExistence type="inferred from homology"/>
<dbReference type="HAMAP" id="MF_02019">
    <property type="entry name" value="MurF"/>
    <property type="match status" value="1"/>
</dbReference>
<accession>A0ABV8V8U6</accession>
<dbReference type="InterPro" id="IPR005863">
    <property type="entry name" value="UDP-N-AcMur_synth"/>
</dbReference>
<evidence type="ECO:0000256" key="1">
    <source>
        <dbReference type="ARBA" id="ARBA00022490"/>
    </source>
</evidence>
<feature type="binding site" evidence="10">
    <location>
        <begin position="116"/>
        <end position="122"/>
    </location>
    <ligand>
        <name>ATP</name>
        <dbReference type="ChEBI" id="CHEBI:30616"/>
    </ligand>
</feature>
<comment type="pathway">
    <text evidence="10 11">Cell wall biogenesis; peptidoglycan biosynthesis.</text>
</comment>
<dbReference type="InterPro" id="IPR036565">
    <property type="entry name" value="Mur-like_cat_sf"/>
</dbReference>
<dbReference type="SUPFAM" id="SSF63418">
    <property type="entry name" value="MurE/MurF N-terminal domain"/>
    <property type="match status" value="1"/>
</dbReference>
<name>A0ABV8V8U6_9GAMM</name>
<evidence type="ECO:0000256" key="9">
    <source>
        <dbReference type="ARBA" id="ARBA00023316"/>
    </source>
</evidence>
<dbReference type="EC" id="6.3.2.10" evidence="10 11"/>
<comment type="catalytic activity">
    <reaction evidence="10 11">
        <text>D-alanyl-D-alanine + UDP-N-acetyl-alpha-D-muramoyl-L-alanyl-gamma-D-glutamyl-meso-2,6-diaminopimelate + ATP = UDP-N-acetyl-alpha-D-muramoyl-L-alanyl-gamma-D-glutamyl-meso-2,6-diaminopimeloyl-D-alanyl-D-alanine + ADP + phosphate + H(+)</text>
        <dbReference type="Rhea" id="RHEA:28374"/>
        <dbReference type="ChEBI" id="CHEBI:15378"/>
        <dbReference type="ChEBI" id="CHEBI:30616"/>
        <dbReference type="ChEBI" id="CHEBI:43474"/>
        <dbReference type="ChEBI" id="CHEBI:57822"/>
        <dbReference type="ChEBI" id="CHEBI:61386"/>
        <dbReference type="ChEBI" id="CHEBI:83905"/>
        <dbReference type="ChEBI" id="CHEBI:456216"/>
        <dbReference type="EC" id="6.3.2.10"/>
    </reaction>
</comment>
<evidence type="ECO:0000256" key="11">
    <source>
        <dbReference type="RuleBase" id="RU004136"/>
    </source>
</evidence>
<evidence type="ECO:0000256" key="4">
    <source>
        <dbReference type="ARBA" id="ARBA00022741"/>
    </source>
</evidence>
<feature type="domain" description="Mur ligase C-terminal" evidence="13">
    <location>
        <begin position="327"/>
        <end position="448"/>
    </location>
</feature>
<keyword evidence="9 10" id="KW-0961">Cell wall biogenesis/degradation</keyword>
<evidence type="ECO:0000256" key="10">
    <source>
        <dbReference type="HAMAP-Rule" id="MF_02019"/>
    </source>
</evidence>
<dbReference type="InterPro" id="IPR035911">
    <property type="entry name" value="MurE/MurF_N"/>
</dbReference>
<dbReference type="InterPro" id="IPR013221">
    <property type="entry name" value="Mur_ligase_cen"/>
</dbReference>
<evidence type="ECO:0000313" key="16">
    <source>
        <dbReference type="Proteomes" id="UP001595840"/>
    </source>
</evidence>
<feature type="domain" description="Mur ligase central" evidence="14">
    <location>
        <begin position="114"/>
        <end position="305"/>
    </location>
</feature>
<keyword evidence="1 10" id="KW-0963">Cytoplasm</keyword>
<reference evidence="16" key="1">
    <citation type="journal article" date="2019" name="Int. J. Syst. Evol. Microbiol.">
        <title>The Global Catalogue of Microorganisms (GCM) 10K type strain sequencing project: providing services to taxonomists for standard genome sequencing and annotation.</title>
        <authorList>
            <consortium name="The Broad Institute Genomics Platform"/>
            <consortium name="The Broad Institute Genome Sequencing Center for Infectious Disease"/>
            <person name="Wu L."/>
            <person name="Ma J."/>
        </authorList>
    </citation>
    <scope>NUCLEOTIDE SEQUENCE [LARGE SCALE GENOMIC DNA]</scope>
    <source>
        <strain evidence="16">CECT 8570</strain>
    </source>
</reference>
<evidence type="ECO:0000256" key="3">
    <source>
        <dbReference type="ARBA" id="ARBA00022618"/>
    </source>
</evidence>
<dbReference type="Pfam" id="PF01225">
    <property type="entry name" value="Mur_ligase"/>
    <property type="match status" value="1"/>
</dbReference>
<dbReference type="SUPFAM" id="SSF53244">
    <property type="entry name" value="MurD-like peptide ligases, peptide-binding domain"/>
    <property type="match status" value="1"/>
</dbReference>
<dbReference type="RefSeq" id="WP_290261573.1">
    <property type="nucleotide sequence ID" value="NZ_JAUFQG010000004.1"/>
</dbReference>
<comment type="subcellular location">
    <subcellularLocation>
        <location evidence="10 11">Cytoplasm</location>
    </subcellularLocation>
</comment>
<dbReference type="PANTHER" id="PTHR43024:SF1">
    <property type="entry name" value="UDP-N-ACETYLMURAMOYL-TRIPEPTIDE--D-ALANYL-D-ALANINE LIGASE"/>
    <property type="match status" value="1"/>
</dbReference>
<organism evidence="15 16">
    <name type="scientific">Simiduia curdlanivorans</name>
    <dbReference type="NCBI Taxonomy" id="1492769"/>
    <lineage>
        <taxon>Bacteria</taxon>
        <taxon>Pseudomonadati</taxon>
        <taxon>Pseudomonadota</taxon>
        <taxon>Gammaproteobacteria</taxon>
        <taxon>Cellvibrionales</taxon>
        <taxon>Cellvibrionaceae</taxon>
        <taxon>Simiduia</taxon>
    </lineage>
</organism>